<protein>
    <submittedName>
        <fullName evidence="5">Baseplate J like protein</fullName>
    </submittedName>
</protein>
<sequence>MFEVQTRQDVLKRLLQDFKQIDTTGMSTHEGTFVFDTLSANAVEFEKSYAEMQLILDAAFPQTSWGQYLTMHAEAHGVIRKKATKSKAVLKLTGIEGTIVPIGVTVATVEGKLFKTIELVTIGNTGDVTVKVESEDIGKDSNVNANAITEIITAVDGLKSVINEQKSYDGFDEESDKDLLQRLLFKVRQPATSGNAYHYMQWAQSVNGVGQVKVLPLWNGAGTVKVLLVDVNNESANTSLLDRVKAVIAKEAPIGATVTVTTPTVINVNISFRVTKGNANHEAVKRILNDEFKKQTFSMNYISYANIGKALLANAETGIIDYSDLRVNGGTANINITDDQLPRVNEVTING</sequence>
<dbReference type="InterPro" id="IPR058531">
    <property type="entry name" value="Baseplate_J_M"/>
</dbReference>
<feature type="domain" description="Baseplate J-like C-terminal" evidence="4">
    <location>
        <begin position="268"/>
        <end position="350"/>
    </location>
</feature>
<dbReference type="PANTHER" id="PTHR37829:SF3">
    <property type="entry name" value="PROTEIN JAYE-RELATED"/>
    <property type="match status" value="1"/>
</dbReference>
<comment type="similarity">
    <text evidence="1">Belongs to the Mu gp47/PBSX XkdT family.</text>
</comment>
<evidence type="ECO:0000313" key="5">
    <source>
        <dbReference type="EMBL" id="DAE01977.1"/>
    </source>
</evidence>
<dbReference type="PANTHER" id="PTHR37829">
    <property type="entry name" value="PHAGE-LIKE ELEMENT PBSX PROTEIN XKDT"/>
    <property type="match status" value="1"/>
</dbReference>
<dbReference type="Pfam" id="PF04865">
    <property type="entry name" value="Baseplate_J"/>
    <property type="match status" value="1"/>
</dbReference>
<organism evidence="5">
    <name type="scientific">Siphoviridae sp. ctiam3</name>
    <dbReference type="NCBI Taxonomy" id="2825624"/>
    <lineage>
        <taxon>Viruses</taxon>
        <taxon>Duplodnaviria</taxon>
        <taxon>Heunggongvirae</taxon>
        <taxon>Uroviricota</taxon>
        <taxon>Caudoviricetes</taxon>
    </lineage>
</organism>
<dbReference type="EMBL" id="BK015338">
    <property type="protein sequence ID" value="DAE01977.1"/>
    <property type="molecule type" value="Genomic_DNA"/>
</dbReference>
<evidence type="ECO:0000259" key="2">
    <source>
        <dbReference type="Pfam" id="PF04865"/>
    </source>
</evidence>
<evidence type="ECO:0000259" key="4">
    <source>
        <dbReference type="Pfam" id="PF26079"/>
    </source>
</evidence>
<dbReference type="InterPro" id="IPR058530">
    <property type="entry name" value="Baseplate_J-like_C"/>
</dbReference>
<evidence type="ECO:0000256" key="1">
    <source>
        <dbReference type="ARBA" id="ARBA00038087"/>
    </source>
</evidence>
<reference evidence="5" key="1">
    <citation type="journal article" date="2021" name="Proc. Natl. Acad. Sci. U.S.A.">
        <title>A Catalog of Tens of Thousands of Viruses from Human Metagenomes Reveals Hidden Associations with Chronic Diseases.</title>
        <authorList>
            <person name="Tisza M.J."/>
            <person name="Buck C.B."/>
        </authorList>
    </citation>
    <scope>NUCLEOTIDE SEQUENCE</scope>
    <source>
        <strain evidence="5">Ctiam3</strain>
    </source>
</reference>
<dbReference type="Pfam" id="PF26079">
    <property type="entry name" value="Baseplate_J_C"/>
    <property type="match status" value="1"/>
</dbReference>
<feature type="domain" description="Baseplate J-like central" evidence="3">
    <location>
        <begin position="191"/>
        <end position="261"/>
    </location>
</feature>
<dbReference type="InterPro" id="IPR052399">
    <property type="entry name" value="Phage_Baseplate_Assmbl_Protein"/>
</dbReference>
<accession>A0A8S5P6B5</accession>
<name>A0A8S5P6B5_9CAUD</name>
<proteinExistence type="inferred from homology"/>
<evidence type="ECO:0000259" key="3">
    <source>
        <dbReference type="Pfam" id="PF26078"/>
    </source>
</evidence>
<dbReference type="Pfam" id="PF26078">
    <property type="entry name" value="Baseplate_J_M"/>
    <property type="match status" value="1"/>
</dbReference>
<feature type="domain" description="Baseplate protein J-like barrel" evidence="2">
    <location>
        <begin position="90"/>
        <end position="168"/>
    </location>
</feature>
<dbReference type="InterPro" id="IPR006949">
    <property type="entry name" value="Barrel_Baseplate_J-like"/>
</dbReference>